<feature type="compositionally biased region" description="Polar residues" evidence="4">
    <location>
        <begin position="1"/>
        <end position="13"/>
    </location>
</feature>
<evidence type="ECO:0000256" key="4">
    <source>
        <dbReference type="SAM" id="MobiDB-lite"/>
    </source>
</evidence>
<organism evidence="6 7">
    <name type="scientific">Romanomermis culicivorax</name>
    <name type="common">Nematode worm</name>
    <dbReference type="NCBI Taxonomy" id="13658"/>
    <lineage>
        <taxon>Eukaryota</taxon>
        <taxon>Metazoa</taxon>
        <taxon>Ecdysozoa</taxon>
        <taxon>Nematoda</taxon>
        <taxon>Enoplea</taxon>
        <taxon>Dorylaimia</taxon>
        <taxon>Mermithida</taxon>
        <taxon>Mermithoidea</taxon>
        <taxon>Mermithidae</taxon>
        <taxon>Romanomermis</taxon>
    </lineage>
</organism>
<dbReference type="Gene3D" id="1.10.238.10">
    <property type="entry name" value="EF-hand"/>
    <property type="match status" value="1"/>
</dbReference>
<evidence type="ECO:0000313" key="7">
    <source>
        <dbReference type="WBParaSite" id="nRc.2.0.1.t00833-RA"/>
    </source>
</evidence>
<dbReference type="PANTHER" id="PTHR23055">
    <property type="entry name" value="CALCIUM BINDING PROTEINS"/>
    <property type="match status" value="1"/>
</dbReference>
<evidence type="ECO:0000259" key="5">
    <source>
        <dbReference type="PROSITE" id="PS50222"/>
    </source>
</evidence>
<dbReference type="InterPro" id="IPR002048">
    <property type="entry name" value="EF_hand_dom"/>
</dbReference>
<feature type="region of interest" description="Disordered" evidence="4">
    <location>
        <begin position="1"/>
        <end position="30"/>
    </location>
</feature>
<sequence length="230" mass="26771">MYQCQSNTGQIGSAENVENRKNRPRKESNLDGEKIAVIGEHANKALKRWRHRIWRNVLGIEELDEQPEEVEVNFPRYRPETLQQLCKLTKFSRKELQLMYRGFKEEFVLGLSVLSRGTEDEKLRWVFNLYDVDNDGYLTRHDIETVLVSIYDMMGQNTDPPVAPDTVKNHVDAIFQKMDDNSDGLITFPEFLHNCKRDLNIRESLHLFDTVFVNSTPCSISPSISSRYNS</sequence>
<dbReference type="SMART" id="SM00054">
    <property type="entry name" value="EFh"/>
    <property type="match status" value="2"/>
</dbReference>
<dbReference type="Pfam" id="PF13499">
    <property type="entry name" value="EF-hand_7"/>
    <property type="match status" value="1"/>
</dbReference>
<dbReference type="AlphaFoldDB" id="A0A915HGU1"/>
<accession>A0A915HGU1</accession>
<name>A0A915HGU1_ROMCU</name>
<dbReference type="SUPFAM" id="SSF47473">
    <property type="entry name" value="EF-hand"/>
    <property type="match status" value="1"/>
</dbReference>
<dbReference type="Proteomes" id="UP000887565">
    <property type="component" value="Unplaced"/>
</dbReference>
<keyword evidence="6" id="KW-1185">Reference proteome</keyword>
<feature type="domain" description="EF-hand" evidence="5">
    <location>
        <begin position="166"/>
        <end position="201"/>
    </location>
</feature>
<dbReference type="InterPro" id="IPR011992">
    <property type="entry name" value="EF-hand-dom_pair"/>
</dbReference>
<evidence type="ECO:0000256" key="2">
    <source>
        <dbReference type="ARBA" id="ARBA00022737"/>
    </source>
</evidence>
<evidence type="ECO:0000256" key="1">
    <source>
        <dbReference type="ARBA" id="ARBA00022723"/>
    </source>
</evidence>
<feature type="compositionally biased region" description="Basic and acidic residues" evidence="4">
    <location>
        <begin position="17"/>
        <end position="30"/>
    </location>
</feature>
<keyword evidence="1" id="KW-0479">Metal-binding</keyword>
<dbReference type="CDD" id="cd00051">
    <property type="entry name" value="EFh"/>
    <property type="match status" value="1"/>
</dbReference>
<dbReference type="OMA" id="TRHDIET"/>
<dbReference type="PROSITE" id="PS50222">
    <property type="entry name" value="EF_HAND_2"/>
    <property type="match status" value="2"/>
</dbReference>
<dbReference type="WBParaSite" id="nRc.2.0.1.t00833-RA">
    <property type="protein sequence ID" value="nRc.2.0.1.t00833-RA"/>
    <property type="gene ID" value="nRc.2.0.1.g00833"/>
</dbReference>
<evidence type="ECO:0000256" key="3">
    <source>
        <dbReference type="ARBA" id="ARBA00022837"/>
    </source>
</evidence>
<feature type="domain" description="EF-hand" evidence="5">
    <location>
        <begin position="118"/>
        <end position="153"/>
    </location>
</feature>
<dbReference type="PROSITE" id="PS00018">
    <property type="entry name" value="EF_HAND_1"/>
    <property type="match status" value="2"/>
</dbReference>
<proteinExistence type="predicted"/>
<dbReference type="GO" id="GO:0005509">
    <property type="term" value="F:calcium ion binding"/>
    <property type="evidence" value="ECO:0007669"/>
    <property type="project" value="InterPro"/>
</dbReference>
<reference evidence="7" key="1">
    <citation type="submission" date="2022-11" db="UniProtKB">
        <authorList>
            <consortium name="WormBaseParasite"/>
        </authorList>
    </citation>
    <scope>IDENTIFICATION</scope>
</reference>
<protein>
    <submittedName>
        <fullName evidence="7">EF-hand domain-containing protein</fullName>
    </submittedName>
</protein>
<dbReference type="PANTHER" id="PTHR23055:SF167">
    <property type="entry name" value="EF-HAND DOMAIN-CONTAINING PROTEIN"/>
    <property type="match status" value="1"/>
</dbReference>
<evidence type="ECO:0000313" key="6">
    <source>
        <dbReference type="Proteomes" id="UP000887565"/>
    </source>
</evidence>
<keyword evidence="3" id="KW-0106">Calcium</keyword>
<dbReference type="InterPro" id="IPR028846">
    <property type="entry name" value="Recoverin"/>
</dbReference>
<keyword evidence="2" id="KW-0677">Repeat</keyword>
<dbReference type="InterPro" id="IPR018247">
    <property type="entry name" value="EF_Hand_1_Ca_BS"/>
</dbReference>